<name>A0A1H0DK17_9BACI</name>
<dbReference type="InterPro" id="IPR001478">
    <property type="entry name" value="PDZ"/>
</dbReference>
<evidence type="ECO:0000256" key="6">
    <source>
        <dbReference type="SAM" id="MobiDB-lite"/>
    </source>
</evidence>
<dbReference type="Pfam" id="PF01471">
    <property type="entry name" value="PG_binding_1"/>
    <property type="match status" value="1"/>
</dbReference>
<comment type="similarity">
    <text evidence="1 5">Belongs to the peptidase S41A family.</text>
</comment>
<dbReference type="Pfam" id="PF17820">
    <property type="entry name" value="PDZ_6"/>
    <property type="match status" value="1"/>
</dbReference>
<dbReference type="Gene3D" id="3.30.750.44">
    <property type="match status" value="1"/>
</dbReference>
<protein>
    <submittedName>
        <fullName evidence="8">Carboxyl-terminal processing protease</fullName>
    </submittedName>
</protein>
<dbReference type="OrthoDB" id="9812068at2"/>
<dbReference type="InterPro" id="IPR004447">
    <property type="entry name" value="Peptidase_S41A"/>
</dbReference>
<dbReference type="Proteomes" id="UP000199334">
    <property type="component" value="Unassembled WGS sequence"/>
</dbReference>
<dbReference type="InterPro" id="IPR029045">
    <property type="entry name" value="ClpP/crotonase-like_dom_sf"/>
</dbReference>
<dbReference type="Gene3D" id="3.90.226.10">
    <property type="entry name" value="2-enoyl-CoA Hydratase, Chain A, domain 1"/>
    <property type="match status" value="1"/>
</dbReference>
<dbReference type="Pfam" id="PF22694">
    <property type="entry name" value="CtpB_N-like"/>
    <property type="match status" value="1"/>
</dbReference>
<dbReference type="InterPro" id="IPR036034">
    <property type="entry name" value="PDZ_sf"/>
</dbReference>
<keyword evidence="3 5" id="KW-0378">Hydrolase</keyword>
<dbReference type="EMBL" id="FNIG01000007">
    <property type="protein sequence ID" value="SDN70474.1"/>
    <property type="molecule type" value="Genomic_DNA"/>
</dbReference>
<dbReference type="GO" id="GO:0007165">
    <property type="term" value="P:signal transduction"/>
    <property type="evidence" value="ECO:0007669"/>
    <property type="project" value="TreeGrafter"/>
</dbReference>
<evidence type="ECO:0000259" key="7">
    <source>
        <dbReference type="PROSITE" id="PS50106"/>
    </source>
</evidence>
<dbReference type="SUPFAM" id="SSF50156">
    <property type="entry name" value="PDZ domain-like"/>
    <property type="match status" value="1"/>
</dbReference>
<dbReference type="SMART" id="SM00245">
    <property type="entry name" value="TSPc"/>
    <property type="match status" value="1"/>
</dbReference>
<dbReference type="SUPFAM" id="SSF52096">
    <property type="entry name" value="ClpP/crotonase"/>
    <property type="match status" value="1"/>
</dbReference>
<feature type="compositionally biased region" description="Acidic residues" evidence="6">
    <location>
        <begin position="44"/>
        <end position="71"/>
    </location>
</feature>
<dbReference type="InterPro" id="IPR036366">
    <property type="entry name" value="PGBDSf"/>
</dbReference>
<dbReference type="GO" id="GO:0030288">
    <property type="term" value="C:outer membrane-bounded periplasmic space"/>
    <property type="evidence" value="ECO:0007669"/>
    <property type="project" value="TreeGrafter"/>
</dbReference>
<dbReference type="AlphaFoldDB" id="A0A1H0DK17"/>
<dbReference type="InterPro" id="IPR041489">
    <property type="entry name" value="PDZ_6"/>
</dbReference>
<dbReference type="PANTHER" id="PTHR32060">
    <property type="entry name" value="TAIL-SPECIFIC PROTEASE"/>
    <property type="match status" value="1"/>
</dbReference>
<dbReference type="NCBIfam" id="TIGR00225">
    <property type="entry name" value="prc"/>
    <property type="match status" value="1"/>
</dbReference>
<dbReference type="InterPro" id="IPR036365">
    <property type="entry name" value="PGBD-like_sf"/>
</dbReference>
<dbReference type="GO" id="GO:0004175">
    <property type="term" value="F:endopeptidase activity"/>
    <property type="evidence" value="ECO:0007669"/>
    <property type="project" value="TreeGrafter"/>
</dbReference>
<evidence type="ECO:0000256" key="2">
    <source>
        <dbReference type="ARBA" id="ARBA00022670"/>
    </source>
</evidence>
<dbReference type="InterPro" id="IPR055210">
    <property type="entry name" value="CtpA/B_N"/>
</dbReference>
<dbReference type="Pfam" id="PF03572">
    <property type="entry name" value="Peptidase_S41"/>
    <property type="match status" value="1"/>
</dbReference>
<dbReference type="Gene3D" id="1.10.101.10">
    <property type="entry name" value="PGBD-like superfamily/PGBD"/>
    <property type="match status" value="1"/>
</dbReference>
<feature type="region of interest" description="Disordered" evidence="6">
    <location>
        <begin position="42"/>
        <end position="75"/>
    </location>
</feature>
<dbReference type="GO" id="GO:0006508">
    <property type="term" value="P:proteolysis"/>
    <property type="evidence" value="ECO:0007669"/>
    <property type="project" value="UniProtKB-KW"/>
</dbReference>
<feature type="domain" description="PDZ" evidence="7">
    <location>
        <begin position="129"/>
        <end position="207"/>
    </location>
</feature>
<evidence type="ECO:0000313" key="9">
    <source>
        <dbReference type="Proteomes" id="UP000199334"/>
    </source>
</evidence>
<reference evidence="8 9" key="1">
    <citation type="submission" date="2016-10" db="EMBL/GenBank/DDBJ databases">
        <authorList>
            <person name="de Groot N.N."/>
        </authorList>
    </citation>
    <scope>NUCLEOTIDE SEQUENCE [LARGE SCALE GENOMIC DNA]</scope>
    <source>
        <strain evidence="8 9">CGMCC 1.3442</strain>
    </source>
</reference>
<dbReference type="InterPro" id="IPR002477">
    <property type="entry name" value="Peptidoglycan-bd-like"/>
</dbReference>
<dbReference type="PANTHER" id="PTHR32060:SF29">
    <property type="entry name" value="CARBOXY-TERMINAL PROCESSING PROTEASE CTPB"/>
    <property type="match status" value="1"/>
</dbReference>
<dbReference type="Gene3D" id="2.30.42.10">
    <property type="match status" value="1"/>
</dbReference>
<gene>
    <name evidence="8" type="ORF">SAMN05216498_2905</name>
</gene>
<evidence type="ECO:0000313" key="8">
    <source>
        <dbReference type="EMBL" id="SDN70474.1"/>
    </source>
</evidence>
<dbReference type="GO" id="GO:0008236">
    <property type="term" value="F:serine-type peptidase activity"/>
    <property type="evidence" value="ECO:0007669"/>
    <property type="project" value="UniProtKB-KW"/>
</dbReference>
<dbReference type="InterPro" id="IPR005151">
    <property type="entry name" value="Tail-specific_protease"/>
</dbReference>
<proteinExistence type="inferred from homology"/>
<dbReference type="SMART" id="SM00228">
    <property type="entry name" value="PDZ"/>
    <property type="match status" value="1"/>
</dbReference>
<evidence type="ECO:0000256" key="1">
    <source>
        <dbReference type="ARBA" id="ARBA00009179"/>
    </source>
</evidence>
<organism evidence="8 9">
    <name type="scientific">Tenuibacillus multivorans</name>
    <dbReference type="NCBI Taxonomy" id="237069"/>
    <lineage>
        <taxon>Bacteria</taxon>
        <taxon>Bacillati</taxon>
        <taxon>Bacillota</taxon>
        <taxon>Bacilli</taxon>
        <taxon>Bacillales</taxon>
        <taxon>Bacillaceae</taxon>
        <taxon>Tenuibacillus</taxon>
    </lineage>
</organism>
<sequence>MQYIGVTPLNISKKVFILVCALSLVVGVVSTAVTLEVLNQNETVQEEDTSEDSSNPEEDTNEDGGESDEDSDSKSGLDVISYAMTLLEENFVNSVDREVLLKGAIEGIVQKLDDPYSEYMDPETMEQFQSQIESTFEGIGAEVTKRDDYITIIAPLKGTPAEEAGIRPNDRILEVDGESLEGYTVYEAVALIRGEKGSAVTLLIDRPGEDNPFEVEITRDTIPVTTVYSDVQMQDGKPIGILEIRSFAEGTADEFSKELKRLEEEENIEGLVIDVRGNPGGLFVSVEQILSHFLGDDQPFVQTARRGQEPEPYYLQSTGIKDYPISVLVNEGSASASEILAAAMKEVGGYDIVGKKTFGKGTVQQTMQLGDGLLKVTVMNWLSPEGNEINEVGVEPTVEVAQPDYYYLTLIQTEEPLERDMTGQEVVKLQVMLEGLGYTPGRTDGYFDAQTESAVQKFQRDYGLSASGVVNEETESLLEEQILEAVNDTENDRQLQKAVDVLFD</sequence>
<dbReference type="CDD" id="cd06782">
    <property type="entry name" value="cpPDZ_CPP-like"/>
    <property type="match status" value="1"/>
</dbReference>
<keyword evidence="9" id="KW-1185">Reference proteome</keyword>
<dbReference type="CDD" id="cd07560">
    <property type="entry name" value="Peptidase_S41_CPP"/>
    <property type="match status" value="1"/>
</dbReference>
<keyword evidence="4 5" id="KW-0720">Serine protease</keyword>
<dbReference type="SUPFAM" id="SSF47090">
    <property type="entry name" value="PGBD-like"/>
    <property type="match status" value="1"/>
</dbReference>
<evidence type="ECO:0000256" key="5">
    <source>
        <dbReference type="RuleBase" id="RU004404"/>
    </source>
</evidence>
<dbReference type="PROSITE" id="PS50106">
    <property type="entry name" value="PDZ"/>
    <property type="match status" value="1"/>
</dbReference>
<dbReference type="FunFam" id="2.30.42.10:FF:000063">
    <property type="entry name" value="Peptidase, S41 family"/>
    <property type="match status" value="1"/>
</dbReference>
<evidence type="ECO:0000256" key="4">
    <source>
        <dbReference type="ARBA" id="ARBA00022825"/>
    </source>
</evidence>
<evidence type="ECO:0000256" key="3">
    <source>
        <dbReference type="ARBA" id="ARBA00022801"/>
    </source>
</evidence>
<keyword evidence="2 5" id="KW-0645">Protease</keyword>
<accession>A0A1H0DK17</accession>
<dbReference type="STRING" id="237069.SAMN05216498_2905"/>